<accession>A0A975T167</accession>
<proteinExistence type="predicted"/>
<dbReference type="PANTHER" id="PTHR40763:SF4">
    <property type="entry name" value="DUF1707 DOMAIN-CONTAINING PROTEIN"/>
    <property type="match status" value="1"/>
</dbReference>
<reference evidence="2" key="1">
    <citation type="submission" date="2021-06" db="EMBL/GenBank/DDBJ databases">
        <title>Complete genome sequence of Nocardioides sp. G188.</title>
        <authorList>
            <person name="Im W.-T."/>
        </authorList>
    </citation>
    <scope>NUCLEOTIDE SEQUENCE</scope>
    <source>
        <strain evidence="2">G188</strain>
    </source>
</reference>
<dbReference type="RefSeq" id="WP_216941368.1">
    <property type="nucleotide sequence ID" value="NZ_CP077062.1"/>
</dbReference>
<dbReference type="Pfam" id="PF08044">
    <property type="entry name" value="DUF1707"/>
    <property type="match status" value="1"/>
</dbReference>
<protein>
    <submittedName>
        <fullName evidence="2">DUF1707 domain-containing protein</fullName>
    </submittedName>
</protein>
<organism evidence="2 3">
    <name type="scientific">Nocardioides panacis</name>
    <dbReference type="NCBI Taxonomy" id="2849501"/>
    <lineage>
        <taxon>Bacteria</taxon>
        <taxon>Bacillati</taxon>
        <taxon>Actinomycetota</taxon>
        <taxon>Actinomycetes</taxon>
        <taxon>Propionibacteriales</taxon>
        <taxon>Nocardioidaceae</taxon>
        <taxon>Nocardioides</taxon>
    </lineage>
</organism>
<evidence type="ECO:0000259" key="1">
    <source>
        <dbReference type="Pfam" id="PF08044"/>
    </source>
</evidence>
<evidence type="ECO:0000313" key="2">
    <source>
        <dbReference type="EMBL" id="QWZ09522.1"/>
    </source>
</evidence>
<dbReference type="InterPro" id="IPR012551">
    <property type="entry name" value="DUF1707_SHOCT-like"/>
</dbReference>
<evidence type="ECO:0000313" key="3">
    <source>
        <dbReference type="Proteomes" id="UP000683575"/>
    </source>
</evidence>
<dbReference type="AlphaFoldDB" id="A0A975T167"/>
<sequence>MTAANPWGDFTEDPRRPDTARLRASDRDRDVVLGVLTEGYAEGRITKQEYDERAGAAAAAKTLGQLPGLILDLVPLTVRAPEEDLQALAVQRWQAARQHALTWLLVPSLVSWTIWLANGWSRGAGFDPGFAWPAFLTLWTGLRLVRVLTNKQEIVLAERRRLERRRRKALGG</sequence>
<feature type="domain" description="DUF1707" evidence="1">
    <location>
        <begin position="22"/>
        <end position="73"/>
    </location>
</feature>
<name>A0A975T167_9ACTN</name>
<gene>
    <name evidence="2" type="ORF">KRR39_07140</name>
</gene>
<dbReference type="Proteomes" id="UP000683575">
    <property type="component" value="Chromosome"/>
</dbReference>
<dbReference type="EMBL" id="CP077062">
    <property type="protein sequence ID" value="QWZ09522.1"/>
    <property type="molecule type" value="Genomic_DNA"/>
</dbReference>
<dbReference type="KEGG" id="nps:KRR39_07140"/>
<dbReference type="PANTHER" id="PTHR40763">
    <property type="entry name" value="MEMBRANE PROTEIN-RELATED"/>
    <property type="match status" value="1"/>
</dbReference>
<keyword evidence="3" id="KW-1185">Reference proteome</keyword>